<proteinExistence type="predicted"/>
<evidence type="ECO:0000313" key="2">
    <source>
        <dbReference type="EMBL" id="CAI9164868.1"/>
    </source>
</evidence>
<gene>
    <name evidence="2" type="ORF">MRATA1EN1_LOCUS13830</name>
</gene>
<dbReference type="Proteomes" id="UP001176941">
    <property type="component" value="Chromosome 23"/>
</dbReference>
<evidence type="ECO:0000313" key="3">
    <source>
        <dbReference type="Proteomes" id="UP001176941"/>
    </source>
</evidence>
<feature type="non-terminal residue" evidence="2">
    <location>
        <position position="1"/>
    </location>
</feature>
<accession>A0ABN8YWR8</accession>
<keyword evidence="3" id="KW-1185">Reference proteome</keyword>
<sequence>FADKYLTGCRAARPPGPGGSRPGVRRARLRAALGLHALPQLGQAEARAELSPLLRLAPGGLQEFLKSQYRSLAQVLLLFIRETDRREEPSRCPTQDKPREQAFLAVAAAADPAAAQSGVLIASCCAAAAPRPVPAAHETSRPAECPLIYTHSWAQHCVHQISFFCVGQACDPVQNPATDVHFAPSAKIENELLRTNRYCAFSVDLHLSPSHGVSDLLQTGSSCLEDILQDRKMPNTG</sequence>
<protein>
    <submittedName>
        <fullName evidence="2">Uncharacterized protein</fullName>
    </submittedName>
</protein>
<dbReference type="EMBL" id="OX459959">
    <property type="protein sequence ID" value="CAI9164868.1"/>
    <property type="molecule type" value="Genomic_DNA"/>
</dbReference>
<feature type="region of interest" description="Disordered" evidence="1">
    <location>
        <begin position="1"/>
        <end position="23"/>
    </location>
</feature>
<name>A0ABN8YWR8_RANTA</name>
<evidence type="ECO:0000256" key="1">
    <source>
        <dbReference type="SAM" id="MobiDB-lite"/>
    </source>
</evidence>
<reference evidence="2" key="1">
    <citation type="submission" date="2023-04" db="EMBL/GenBank/DDBJ databases">
        <authorList>
            <consortium name="ELIXIR-Norway"/>
        </authorList>
    </citation>
    <scope>NUCLEOTIDE SEQUENCE [LARGE SCALE GENOMIC DNA]</scope>
</reference>
<organism evidence="2 3">
    <name type="scientific">Rangifer tarandus platyrhynchus</name>
    <name type="common">Svalbard reindeer</name>
    <dbReference type="NCBI Taxonomy" id="3082113"/>
    <lineage>
        <taxon>Eukaryota</taxon>
        <taxon>Metazoa</taxon>
        <taxon>Chordata</taxon>
        <taxon>Craniata</taxon>
        <taxon>Vertebrata</taxon>
        <taxon>Euteleostomi</taxon>
        <taxon>Mammalia</taxon>
        <taxon>Eutheria</taxon>
        <taxon>Laurasiatheria</taxon>
        <taxon>Artiodactyla</taxon>
        <taxon>Ruminantia</taxon>
        <taxon>Pecora</taxon>
        <taxon>Cervidae</taxon>
        <taxon>Odocoileinae</taxon>
        <taxon>Rangifer</taxon>
    </lineage>
</organism>